<evidence type="ECO:0000256" key="7">
    <source>
        <dbReference type="HAMAP-Rule" id="MF_00114"/>
    </source>
</evidence>
<accession>A0AAN1QNZ0</accession>
<dbReference type="PIRSF" id="PIRSF001357">
    <property type="entry name" value="DeoC"/>
    <property type="match status" value="1"/>
</dbReference>
<evidence type="ECO:0000256" key="1">
    <source>
        <dbReference type="ARBA" id="ARBA00010936"/>
    </source>
</evidence>
<evidence type="ECO:0000313" key="9">
    <source>
        <dbReference type="Proteomes" id="UP000267249"/>
    </source>
</evidence>
<dbReference type="GO" id="GO:0006018">
    <property type="term" value="P:2-deoxyribose 1-phosphate catabolic process"/>
    <property type="evidence" value="ECO:0007669"/>
    <property type="project" value="UniProtKB-UniRule"/>
</dbReference>
<comment type="similarity">
    <text evidence="1 7">Belongs to the DeoC/FbaB aldolase family. DeoC type 1 subfamily.</text>
</comment>
<gene>
    <name evidence="7 8" type="primary">deoC</name>
    <name evidence="8" type="ORF">DOP62_08005</name>
</gene>
<keyword evidence="3 7" id="KW-0456">Lyase</keyword>
<dbReference type="AlphaFoldDB" id="A0AAN1QNZ0"/>
<dbReference type="FunFam" id="3.20.20.70:FF:000044">
    <property type="entry name" value="Deoxyribose-phosphate aldolase"/>
    <property type="match status" value="1"/>
</dbReference>
<keyword evidence="2 7" id="KW-0963">Cytoplasm</keyword>
<dbReference type="PANTHER" id="PTHR10889:SF1">
    <property type="entry name" value="DEOXYRIBOSE-PHOSPHATE ALDOLASE"/>
    <property type="match status" value="1"/>
</dbReference>
<dbReference type="CDD" id="cd00959">
    <property type="entry name" value="DeoC"/>
    <property type="match status" value="1"/>
</dbReference>
<dbReference type="GO" id="GO:0016052">
    <property type="term" value="P:carbohydrate catabolic process"/>
    <property type="evidence" value="ECO:0007669"/>
    <property type="project" value="TreeGrafter"/>
</dbReference>
<evidence type="ECO:0000256" key="2">
    <source>
        <dbReference type="ARBA" id="ARBA00022490"/>
    </source>
</evidence>
<protein>
    <recommendedName>
        <fullName evidence="7">Deoxyribose-phosphate aldolase</fullName>
        <shortName evidence="7">DERA</shortName>
        <ecNumber evidence="7">4.1.2.4</ecNumber>
    </recommendedName>
    <alternativeName>
        <fullName evidence="7">2-deoxy-D-ribose 5-phosphate aldolase</fullName>
    </alternativeName>
    <alternativeName>
        <fullName evidence="7">Phosphodeoxyriboaldolase</fullName>
        <shortName evidence="7">Deoxyriboaldolase</shortName>
    </alternativeName>
</protein>
<organism evidence="8 9">
    <name type="scientific">Synechococcus elongatus PCC 11801</name>
    <dbReference type="NCBI Taxonomy" id="2219813"/>
    <lineage>
        <taxon>Bacteria</taxon>
        <taxon>Bacillati</taxon>
        <taxon>Cyanobacteriota</taxon>
        <taxon>Cyanophyceae</taxon>
        <taxon>Synechococcales</taxon>
        <taxon>Synechococcaceae</taxon>
        <taxon>Synechococcus</taxon>
    </lineage>
</organism>
<dbReference type="GO" id="GO:0009264">
    <property type="term" value="P:deoxyribonucleotide catabolic process"/>
    <property type="evidence" value="ECO:0007669"/>
    <property type="project" value="UniProtKB-UniRule"/>
</dbReference>
<comment type="function">
    <text evidence="6 7">Catalyzes a reversible aldol reaction between acetaldehyde and D-glyceraldehyde 3-phosphate to generate 2-deoxy-D-ribose 5-phosphate.</text>
</comment>
<comment type="pathway">
    <text evidence="7">Carbohydrate degradation; 2-deoxy-D-ribose 1-phosphate degradation; D-glyceraldehyde 3-phosphate and acetaldehyde from 2-deoxy-alpha-D-ribose 1-phosphate: step 2/2.</text>
</comment>
<dbReference type="Gene3D" id="3.20.20.70">
    <property type="entry name" value="Aldolase class I"/>
    <property type="match status" value="1"/>
</dbReference>
<dbReference type="PANTHER" id="PTHR10889">
    <property type="entry name" value="DEOXYRIBOSE-PHOSPHATE ALDOLASE"/>
    <property type="match status" value="1"/>
</dbReference>
<dbReference type="SUPFAM" id="SSF51569">
    <property type="entry name" value="Aldolase"/>
    <property type="match status" value="1"/>
</dbReference>
<name>A0AAN1QNZ0_SYNEL</name>
<comment type="catalytic activity">
    <reaction evidence="5 7">
        <text>2-deoxy-D-ribose 5-phosphate = D-glyceraldehyde 3-phosphate + acetaldehyde</text>
        <dbReference type="Rhea" id="RHEA:12821"/>
        <dbReference type="ChEBI" id="CHEBI:15343"/>
        <dbReference type="ChEBI" id="CHEBI:59776"/>
        <dbReference type="ChEBI" id="CHEBI:62877"/>
        <dbReference type="EC" id="4.1.2.4"/>
    </reaction>
</comment>
<dbReference type="RefSeq" id="WP_208672824.1">
    <property type="nucleotide sequence ID" value="NZ_CP030139.2"/>
</dbReference>
<dbReference type="InterPro" id="IPR028581">
    <property type="entry name" value="DeoC_typeI"/>
</dbReference>
<dbReference type="GO" id="GO:0004139">
    <property type="term" value="F:deoxyribose-phosphate aldolase activity"/>
    <property type="evidence" value="ECO:0007669"/>
    <property type="project" value="UniProtKB-UniRule"/>
</dbReference>
<dbReference type="Proteomes" id="UP000267249">
    <property type="component" value="Chromosome"/>
</dbReference>
<dbReference type="EMBL" id="CP030139">
    <property type="protein sequence ID" value="AZB72659.1"/>
    <property type="molecule type" value="Genomic_DNA"/>
</dbReference>
<dbReference type="NCBIfam" id="TIGR00126">
    <property type="entry name" value="deoC"/>
    <property type="match status" value="1"/>
</dbReference>
<dbReference type="GO" id="GO:0005737">
    <property type="term" value="C:cytoplasm"/>
    <property type="evidence" value="ECO:0007669"/>
    <property type="project" value="UniProtKB-SubCell"/>
</dbReference>
<evidence type="ECO:0000313" key="8">
    <source>
        <dbReference type="EMBL" id="AZB72659.1"/>
    </source>
</evidence>
<dbReference type="InterPro" id="IPR002915">
    <property type="entry name" value="DeoC/FbaB/LacD_aldolase"/>
</dbReference>
<keyword evidence="4 7" id="KW-0704">Schiff base</keyword>
<reference evidence="8 9" key="1">
    <citation type="journal article" date="2018" name="Sci. Rep.">
        <title>Genome Features and Biochemical Characteristics of a Robust, Fast Growing and Naturally Transformable Cyanobacterium Synechococcus elongatus PCC 11801 Isolated from India.</title>
        <authorList>
            <person name="Jaiswal D."/>
            <person name="Sengupta A."/>
            <person name="Sohoni S."/>
            <person name="Sengupta S."/>
            <person name="Phadnavis A.G."/>
            <person name="Pakrasi H.B."/>
            <person name="Wangikar P.P."/>
        </authorList>
    </citation>
    <scope>NUCLEOTIDE SEQUENCE [LARGE SCALE GENOMIC DNA]</scope>
    <source>
        <strain evidence="8 9">PCC 11801</strain>
    </source>
</reference>
<evidence type="ECO:0000256" key="6">
    <source>
        <dbReference type="ARBA" id="ARBA00056337"/>
    </source>
</evidence>
<dbReference type="InterPro" id="IPR013785">
    <property type="entry name" value="Aldolase_TIM"/>
</dbReference>
<dbReference type="InterPro" id="IPR011343">
    <property type="entry name" value="DeoC"/>
</dbReference>
<dbReference type="HAMAP" id="MF_00114">
    <property type="entry name" value="DeoC_type1"/>
    <property type="match status" value="1"/>
</dbReference>
<dbReference type="SMART" id="SM01133">
    <property type="entry name" value="DeoC"/>
    <property type="match status" value="1"/>
</dbReference>
<evidence type="ECO:0000256" key="4">
    <source>
        <dbReference type="ARBA" id="ARBA00023270"/>
    </source>
</evidence>
<evidence type="ECO:0000256" key="5">
    <source>
        <dbReference type="ARBA" id="ARBA00048791"/>
    </source>
</evidence>
<dbReference type="Pfam" id="PF01791">
    <property type="entry name" value="DeoC"/>
    <property type="match status" value="1"/>
</dbReference>
<comment type="subcellular location">
    <subcellularLocation>
        <location evidence="7">Cytoplasm</location>
    </subcellularLocation>
</comment>
<comment type="caution">
    <text evidence="7">Lacks conserved residue(s) required for the propagation of feature annotation.</text>
</comment>
<proteinExistence type="inferred from homology"/>
<sequence length="229" mass="24783">MADLPSDFDLAPYIEHSLLDPAATLQQIEQLCQEADRYHFAAVCVFPWVVRQAREWLNGRSPRLCTVIDFPNGASTAASKCFAAQEAVENGAQELNVVVNLGWLRSDRADLVHQELAEIVEATGVPIKAILEATRLNPSELEQLTDLCLDAGITMLQISTGWFGGATPALVQQLRQLTRNRVGIHAAGGIRTWDQAADLIEAGAVRLGTSYGPLILQQRLADAAVAASV</sequence>
<evidence type="ECO:0000256" key="3">
    <source>
        <dbReference type="ARBA" id="ARBA00023239"/>
    </source>
</evidence>
<dbReference type="EC" id="4.1.2.4" evidence="7"/>